<dbReference type="EMBL" id="QWDN01001447">
    <property type="protein sequence ID" value="TEB40320.1"/>
    <property type="molecule type" value="Genomic_DNA"/>
</dbReference>
<feature type="non-terminal residue" evidence="1">
    <location>
        <position position="94"/>
    </location>
</feature>
<feature type="non-terminal residue" evidence="1">
    <location>
        <position position="1"/>
    </location>
</feature>
<evidence type="ECO:0000313" key="1">
    <source>
        <dbReference type="EMBL" id="TEB40320.1"/>
    </source>
</evidence>
<accession>A0A4Y7U1K9</accession>
<gene>
    <name evidence="1" type="ORF">D0809_31215</name>
</gene>
<organism evidence="1 2">
    <name type="scientific">Flavobacterium circumlabens</name>
    <dbReference type="NCBI Taxonomy" id="2133765"/>
    <lineage>
        <taxon>Bacteria</taxon>
        <taxon>Pseudomonadati</taxon>
        <taxon>Bacteroidota</taxon>
        <taxon>Flavobacteriia</taxon>
        <taxon>Flavobacteriales</taxon>
        <taxon>Flavobacteriaceae</taxon>
        <taxon>Flavobacterium</taxon>
    </lineage>
</organism>
<comment type="caution">
    <text evidence="1">The sequence shown here is derived from an EMBL/GenBank/DDBJ whole genome shotgun (WGS) entry which is preliminary data.</text>
</comment>
<proteinExistence type="predicted"/>
<evidence type="ECO:0000313" key="2">
    <source>
        <dbReference type="Proteomes" id="UP000298340"/>
    </source>
</evidence>
<sequence>LKYVGKKKRIFQVSGSISFQVPGTGVFIAYIMKNGTPLTQYKIYGRGAAVNDIIVLPLNATTELTTNDYIEVALQRNSGATGQLVVPNITVTIK</sequence>
<reference evidence="1 2" key="1">
    <citation type="journal article" date="2018" name="Syst. Appl. Microbiol.">
        <title>Flavobacterium circumlabens sp. nov. and Flavobacterium cupreum sp. nov., two psychrotrophic species isolated from Antarctic environmental samples.</title>
        <authorList>
            <person name="Kralova S."/>
            <person name="Busse H.J."/>
            <person name="Svec P."/>
            <person name="Maslanova I."/>
            <person name="Stankova E."/>
            <person name="Bartak M."/>
            <person name="Sedlacek I."/>
        </authorList>
    </citation>
    <scope>NUCLEOTIDE SEQUENCE [LARGE SCALE GENOMIC DNA]</scope>
    <source>
        <strain evidence="1 2">CCM 8828</strain>
    </source>
</reference>
<dbReference type="Proteomes" id="UP000298340">
    <property type="component" value="Unassembled WGS sequence"/>
</dbReference>
<dbReference type="AlphaFoldDB" id="A0A4Y7U1K9"/>
<protein>
    <submittedName>
        <fullName evidence="1">Uncharacterized protein</fullName>
    </submittedName>
</protein>
<name>A0A4Y7U1K9_9FLAO</name>